<dbReference type="EMBL" id="BRXZ01002188">
    <property type="protein sequence ID" value="GMH56474.1"/>
    <property type="molecule type" value="Genomic_DNA"/>
</dbReference>
<protein>
    <submittedName>
        <fullName evidence="1">Uncharacterized protein</fullName>
    </submittedName>
</protein>
<sequence>MPAIERTAVNMSGRATSITLRELRMAKKSKRSLVPPCHNETQLVMAALASAGDSSADNKNVERLSRALEDCLRISANERSKGAKKSTALYHLGKYVSGKDKKR</sequence>
<dbReference type="Proteomes" id="UP001165082">
    <property type="component" value="Unassembled WGS sequence"/>
</dbReference>
<name>A0A9W6ZKV8_9STRA</name>
<evidence type="ECO:0000313" key="2">
    <source>
        <dbReference type="Proteomes" id="UP001165082"/>
    </source>
</evidence>
<reference evidence="1" key="1">
    <citation type="submission" date="2022-07" db="EMBL/GenBank/DDBJ databases">
        <title>Genome analysis of Parmales, a sister group of diatoms, reveals the evolutionary specialization of diatoms from phago-mixotrophs to photoautotrophs.</title>
        <authorList>
            <person name="Ban H."/>
            <person name="Sato S."/>
            <person name="Yoshikawa S."/>
            <person name="Kazumasa Y."/>
            <person name="Nakamura Y."/>
            <person name="Ichinomiya M."/>
            <person name="Saitoh K."/>
            <person name="Sato N."/>
            <person name="Blanc-Mathieu R."/>
            <person name="Endo H."/>
            <person name="Kuwata A."/>
            <person name="Ogata H."/>
        </authorList>
    </citation>
    <scope>NUCLEOTIDE SEQUENCE</scope>
</reference>
<proteinExistence type="predicted"/>
<keyword evidence="2" id="KW-1185">Reference proteome</keyword>
<evidence type="ECO:0000313" key="1">
    <source>
        <dbReference type="EMBL" id="GMH56474.1"/>
    </source>
</evidence>
<dbReference type="OrthoDB" id="10323586at2759"/>
<accession>A0A9W6ZKV8</accession>
<organism evidence="1 2">
    <name type="scientific">Triparma retinervis</name>
    <dbReference type="NCBI Taxonomy" id="2557542"/>
    <lineage>
        <taxon>Eukaryota</taxon>
        <taxon>Sar</taxon>
        <taxon>Stramenopiles</taxon>
        <taxon>Ochrophyta</taxon>
        <taxon>Bolidophyceae</taxon>
        <taxon>Parmales</taxon>
        <taxon>Triparmaceae</taxon>
        <taxon>Triparma</taxon>
    </lineage>
</organism>
<dbReference type="AlphaFoldDB" id="A0A9W6ZKV8"/>
<gene>
    <name evidence="1" type="ORF">TrRE_jg8869</name>
</gene>
<comment type="caution">
    <text evidence="1">The sequence shown here is derived from an EMBL/GenBank/DDBJ whole genome shotgun (WGS) entry which is preliminary data.</text>
</comment>